<dbReference type="CDD" id="cd06530">
    <property type="entry name" value="S26_SPase_I"/>
    <property type="match status" value="1"/>
</dbReference>
<dbReference type="SUPFAM" id="SSF51306">
    <property type="entry name" value="LexA/Signal peptidase"/>
    <property type="match status" value="1"/>
</dbReference>
<dbReference type="InterPro" id="IPR019533">
    <property type="entry name" value="Peptidase_S26"/>
</dbReference>
<proteinExistence type="predicted"/>
<name>A0A6M3LQE3_9ZZZZ</name>
<organism evidence="1">
    <name type="scientific">viral metagenome</name>
    <dbReference type="NCBI Taxonomy" id="1070528"/>
    <lineage>
        <taxon>unclassified sequences</taxon>
        <taxon>metagenomes</taxon>
        <taxon>organismal metagenomes</taxon>
    </lineage>
</organism>
<gene>
    <name evidence="1" type="ORF">MM415B06181_0004</name>
</gene>
<reference evidence="1" key="1">
    <citation type="submission" date="2020-03" db="EMBL/GenBank/DDBJ databases">
        <title>The deep terrestrial virosphere.</title>
        <authorList>
            <person name="Holmfeldt K."/>
            <person name="Nilsson E."/>
            <person name="Simone D."/>
            <person name="Lopez-Fernandez M."/>
            <person name="Wu X."/>
            <person name="de Brujin I."/>
            <person name="Lundin D."/>
            <person name="Andersson A."/>
            <person name="Bertilsson S."/>
            <person name="Dopson M."/>
        </authorList>
    </citation>
    <scope>NUCLEOTIDE SEQUENCE</scope>
    <source>
        <strain evidence="1">MM415B06181</strain>
    </source>
</reference>
<dbReference type="InterPro" id="IPR036286">
    <property type="entry name" value="LexA/Signal_pep-like_sf"/>
</dbReference>
<accession>A0A6M3LQE3</accession>
<dbReference type="GO" id="GO:0006465">
    <property type="term" value="P:signal peptide processing"/>
    <property type="evidence" value="ECO:0007669"/>
    <property type="project" value="InterPro"/>
</dbReference>
<dbReference type="GO" id="GO:0004252">
    <property type="term" value="F:serine-type endopeptidase activity"/>
    <property type="evidence" value="ECO:0007669"/>
    <property type="project" value="InterPro"/>
</dbReference>
<dbReference type="EMBL" id="MT143498">
    <property type="protein sequence ID" value="QJA97486.1"/>
    <property type="molecule type" value="Genomic_DNA"/>
</dbReference>
<protein>
    <submittedName>
        <fullName evidence="1">Putative peptidase</fullName>
    </submittedName>
</protein>
<dbReference type="AlphaFoldDB" id="A0A6M3LQE3"/>
<evidence type="ECO:0000313" key="1">
    <source>
        <dbReference type="EMBL" id="QJA97486.1"/>
    </source>
</evidence>
<sequence length="172" mass="19413">MCFNLFKKKEVVLVEPIVISRSPYKNGDASGNMPSMRVDIKPEDVTYDKETKTLTIKNIEPEVEINTVQNTNSMEPFLDVGHIVVLSNNPKYIDDLKLGDVIIFDAGNGQTIIHSIVEIGSDGEQAPPVYVTQGWNIKSPDPYQIYREQILNTVILVIPSKEYYNWIPGEND</sequence>